<feature type="domain" description="Polysaccharide chain length determinant N-terminal" evidence="7">
    <location>
        <begin position="3"/>
        <end position="81"/>
    </location>
</feature>
<dbReference type="Pfam" id="PF02706">
    <property type="entry name" value="Wzz"/>
    <property type="match status" value="1"/>
</dbReference>
<keyword evidence="3 6" id="KW-0812">Transmembrane</keyword>
<evidence type="ECO:0000256" key="2">
    <source>
        <dbReference type="ARBA" id="ARBA00022475"/>
    </source>
</evidence>
<evidence type="ECO:0000256" key="3">
    <source>
        <dbReference type="ARBA" id="ARBA00022692"/>
    </source>
</evidence>
<comment type="subcellular location">
    <subcellularLocation>
        <location evidence="1">Cell membrane</location>
        <topology evidence="1">Multi-pass membrane protein</topology>
    </subcellularLocation>
</comment>
<keyword evidence="5 6" id="KW-0472">Membrane</keyword>
<evidence type="ECO:0000256" key="1">
    <source>
        <dbReference type="ARBA" id="ARBA00004651"/>
    </source>
</evidence>
<dbReference type="EMBL" id="CP118247">
    <property type="protein sequence ID" value="WDR06233.1"/>
    <property type="molecule type" value="Genomic_DNA"/>
</dbReference>
<feature type="transmembrane region" description="Helical" evidence="6">
    <location>
        <begin position="467"/>
        <end position="487"/>
    </location>
</feature>
<dbReference type="PANTHER" id="PTHR32309:SF31">
    <property type="entry name" value="CAPSULAR EXOPOLYSACCHARIDE FAMILY"/>
    <property type="match status" value="1"/>
</dbReference>
<keyword evidence="4 6" id="KW-1133">Transmembrane helix</keyword>
<proteinExistence type="predicted"/>
<protein>
    <submittedName>
        <fullName evidence="8">Wzz/FepE/Etk N-terminal domain-containing protein</fullName>
    </submittedName>
</protein>
<evidence type="ECO:0000313" key="8">
    <source>
        <dbReference type="EMBL" id="WDR06233.1"/>
    </source>
</evidence>
<dbReference type="PANTHER" id="PTHR32309">
    <property type="entry name" value="TYROSINE-PROTEIN KINASE"/>
    <property type="match status" value="1"/>
</dbReference>
<sequence length="512" mass="56978">MSNIDFRFYLWLFFRRLPLFIAVVILVGAVGIALTYLMPRTYQATAKILVESPQIPADLAKSTVPTGAAERFQIIEEDIMSRQSLLDVADRFAIYQDTPDITSADKFEDMKRRTTITPVPVVVPSGSPATVFHISFKSARPEIAARLVNDLVQTILDKDVKLRMARATDTVAFFSRETQRLDDELRGVDSKILAFKNANINSLPDSLDFRRNQQTAQQQRLLALTQEEAILSKRLVDMPLRPLETQTPTTPEEQTLQDLRQSLAQQQALYAEDSLTIRSLRDRISTLESYITERNIANEGMSGQPQSARDFEISDIKDRLAAIASERKAIGQTIEQLGNSIAQTPGNETTLNSLLRDHQNLQAQYDAAVSRLADASTGQQIELLLKGERLSLIETAVAPQKPLGPSERILLAASVAGAMMLGLVAVILPEFINKRIRRPEELTSRLQIVPFITVPYIERRSFGRAQMAMLIGIFAVSALLLTSQFYIGPVNTLINQAGTDFLSSISSAGYLR</sequence>
<keyword evidence="9" id="KW-1185">Reference proteome</keyword>
<dbReference type="RefSeq" id="WP_282211747.1">
    <property type="nucleotide sequence ID" value="NZ_CP118247.1"/>
</dbReference>
<dbReference type="InterPro" id="IPR003856">
    <property type="entry name" value="LPS_length_determ_N"/>
</dbReference>
<keyword evidence="2" id="KW-1003">Cell membrane</keyword>
<name>A0ABY7YXW7_9HYPH</name>
<feature type="transmembrane region" description="Helical" evidence="6">
    <location>
        <begin position="17"/>
        <end position="38"/>
    </location>
</feature>
<organism evidence="8 9">
    <name type="scientific">Devosia rhodophyticola</name>
    <dbReference type="NCBI Taxonomy" id="3026423"/>
    <lineage>
        <taxon>Bacteria</taxon>
        <taxon>Pseudomonadati</taxon>
        <taxon>Pseudomonadota</taxon>
        <taxon>Alphaproteobacteria</taxon>
        <taxon>Hyphomicrobiales</taxon>
        <taxon>Devosiaceae</taxon>
        <taxon>Devosia</taxon>
    </lineage>
</organism>
<dbReference type="Proteomes" id="UP001222118">
    <property type="component" value="Chromosome"/>
</dbReference>
<evidence type="ECO:0000259" key="7">
    <source>
        <dbReference type="Pfam" id="PF02706"/>
    </source>
</evidence>
<accession>A0ABY7YXW7</accession>
<dbReference type="InterPro" id="IPR050445">
    <property type="entry name" value="Bact_polysacc_biosynth/exp"/>
</dbReference>
<reference evidence="8 9" key="1">
    <citation type="submission" date="2023-02" db="EMBL/GenBank/DDBJ databases">
        <title>Devosia chondri sp. nov., isolated from the phycosphere of marine algae.</title>
        <authorList>
            <person name="Kim J.M."/>
            <person name="Lee J.K."/>
            <person name="Choi B.J."/>
            <person name="Bayburt H."/>
            <person name="Jeon C.O."/>
        </authorList>
    </citation>
    <scope>NUCLEOTIDE SEQUENCE [LARGE SCALE GENOMIC DNA]</scope>
    <source>
        <strain evidence="8 9">G2-5</strain>
    </source>
</reference>
<gene>
    <name evidence="8" type="ORF">PSQ90_01865</name>
</gene>
<evidence type="ECO:0000256" key="4">
    <source>
        <dbReference type="ARBA" id="ARBA00022989"/>
    </source>
</evidence>
<evidence type="ECO:0000256" key="5">
    <source>
        <dbReference type="ARBA" id="ARBA00023136"/>
    </source>
</evidence>
<evidence type="ECO:0000256" key="6">
    <source>
        <dbReference type="SAM" id="Phobius"/>
    </source>
</evidence>
<evidence type="ECO:0000313" key="9">
    <source>
        <dbReference type="Proteomes" id="UP001222118"/>
    </source>
</evidence>
<feature type="transmembrane region" description="Helical" evidence="6">
    <location>
        <begin position="409"/>
        <end position="428"/>
    </location>
</feature>